<organism evidence="2 3">
    <name type="scientific">Olea europaea subsp. europaea</name>
    <dbReference type="NCBI Taxonomy" id="158383"/>
    <lineage>
        <taxon>Eukaryota</taxon>
        <taxon>Viridiplantae</taxon>
        <taxon>Streptophyta</taxon>
        <taxon>Embryophyta</taxon>
        <taxon>Tracheophyta</taxon>
        <taxon>Spermatophyta</taxon>
        <taxon>Magnoliopsida</taxon>
        <taxon>eudicotyledons</taxon>
        <taxon>Gunneridae</taxon>
        <taxon>Pentapetalae</taxon>
        <taxon>asterids</taxon>
        <taxon>lamiids</taxon>
        <taxon>Lamiales</taxon>
        <taxon>Oleaceae</taxon>
        <taxon>Oleeae</taxon>
        <taxon>Olea</taxon>
    </lineage>
</organism>
<protein>
    <submittedName>
        <fullName evidence="2">Uncharacterized protein</fullName>
    </submittedName>
</protein>
<dbReference type="Gramene" id="OE9A072460T2">
    <property type="protein sequence ID" value="OE9A072460C2"/>
    <property type="gene ID" value="OE9A072460"/>
</dbReference>
<proteinExistence type="predicted"/>
<dbReference type="EMBL" id="CACTIH010003687">
    <property type="protein sequence ID" value="CAA2982107.1"/>
    <property type="molecule type" value="Genomic_DNA"/>
</dbReference>
<dbReference type="OrthoDB" id="444540at2759"/>
<reference evidence="2 3" key="1">
    <citation type="submission" date="2019-12" db="EMBL/GenBank/DDBJ databases">
        <authorList>
            <person name="Alioto T."/>
            <person name="Alioto T."/>
            <person name="Gomez Garrido J."/>
        </authorList>
    </citation>
    <scope>NUCLEOTIDE SEQUENCE [LARGE SCALE GENOMIC DNA]</scope>
</reference>
<dbReference type="Proteomes" id="UP000594638">
    <property type="component" value="Unassembled WGS sequence"/>
</dbReference>
<gene>
    <name evidence="2" type="ORF">OLEA9_A072460</name>
</gene>
<sequence length="253" mass="28616">MSVAIDAMKSEILSLKHDQQNKLNNIIHMQGEIHTDLIDIRSNLQFMTESMTALISSSMEEILTKFRDKSGLNIVRDYEPLDKVGDAEITVDSKGKGKMETDVDVEFPYSLQPPSFNLGICFTQPTPIEPTKSKKVEMYVASVVYDVLKDTESAEKVESPVSAQSSGLPVKRAPRPAKALQSPYVHEGKQNKHSNNVVIFQHYNQSVDHADIADFQSWFQRGYKPNNKKKFNDRDDRIRPPFLVGQFLIGNKT</sequence>
<accession>A0A8S0RRH3</accession>
<comment type="caution">
    <text evidence="2">The sequence shown here is derived from an EMBL/GenBank/DDBJ whole genome shotgun (WGS) entry which is preliminary data.</text>
</comment>
<keyword evidence="3" id="KW-1185">Reference proteome</keyword>
<name>A0A8S0RRH3_OLEEU</name>
<evidence type="ECO:0000313" key="3">
    <source>
        <dbReference type="Proteomes" id="UP000594638"/>
    </source>
</evidence>
<evidence type="ECO:0000256" key="1">
    <source>
        <dbReference type="SAM" id="MobiDB-lite"/>
    </source>
</evidence>
<evidence type="ECO:0000313" key="2">
    <source>
        <dbReference type="EMBL" id="CAA2982107.1"/>
    </source>
</evidence>
<feature type="region of interest" description="Disordered" evidence="1">
    <location>
        <begin position="155"/>
        <end position="176"/>
    </location>
</feature>
<dbReference type="AlphaFoldDB" id="A0A8S0RRH3"/>